<keyword evidence="2" id="KW-0812">Transmembrane</keyword>
<evidence type="ECO:0000313" key="5">
    <source>
        <dbReference type="Proteomes" id="UP000006906"/>
    </source>
</evidence>
<dbReference type="GeneID" id="66055255"/>
<keyword evidence="2" id="KW-1133">Transmembrane helix</keyword>
<dbReference type="STRING" id="3055.A0A2K3D7V5"/>
<dbReference type="EMBL" id="CM008972">
    <property type="protein sequence ID" value="PNW76605.1"/>
    <property type="molecule type" value="Genomic_DNA"/>
</dbReference>
<feature type="domain" description="HNH nuclease" evidence="3">
    <location>
        <begin position="95"/>
        <end position="150"/>
    </location>
</feature>
<sequence>MWDVTLVGLRLALDEGAKPLEFKRRKAAVQDGFRQLLKDRHWAVTPAVLSQERLVERLGLFRERVVQPGQVVRLNQLRRLPPVKSPQGPRTFSAAVRRELFKRQPAPTCGWCGEPIVDVTDAEVDHVVPYAQGGATTLDNAQLLHALCNRQRGQKPMSAAPAAAAQAAGGGAAGEGREEAAAAQAAAAAEAAAAEAAAAPAVAERTAAAPAKLLQPAAAQAAAERAAAAQAAAQAAAERAAAQAAAQAAAERAAAQAAAQAAAERAAAAQAAAQAAAERAAAERAAAAQAAAERAAAAHAAVARAAAPQAAEHEASELRKDEIVKGMVLRQELKGTTWVQWGLLAAAAAGVVLVLVAR</sequence>
<proteinExistence type="predicted"/>
<organism evidence="4 5">
    <name type="scientific">Chlamydomonas reinhardtii</name>
    <name type="common">Chlamydomonas smithii</name>
    <dbReference type="NCBI Taxonomy" id="3055"/>
    <lineage>
        <taxon>Eukaryota</taxon>
        <taxon>Viridiplantae</taxon>
        <taxon>Chlorophyta</taxon>
        <taxon>core chlorophytes</taxon>
        <taxon>Chlorophyceae</taxon>
        <taxon>CS clade</taxon>
        <taxon>Chlamydomonadales</taxon>
        <taxon>Chlamydomonadaceae</taxon>
        <taxon>Chlamydomonas</taxon>
    </lineage>
</organism>
<dbReference type="CDD" id="cd00085">
    <property type="entry name" value="HNHc"/>
    <property type="match status" value="1"/>
</dbReference>
<dbReference type="InterPro" id="IPR003615">
    <property type="entry name" value="HNH_nuc"/>
</dbReference>
<dbReference type="KEGG" id="cre:CHLRE_11g467728v5"/>
<feature type="transmembrane region" description="Helical" evidence="2">
    <location>
        <begin position="338"/>
        <end position="357"/>
    </location>
</feature>
<dbReference type="SMART" id="SM00507">
    <property type="entry name" value="HNHc"/>
    <property type="match status" value="1"/>
</dbReference>
<dbReference type="Proteomes" id="UP000006906">
    <property type="component" value="Chromosome 11"/>
</dbReference>
<protein>
    <recommendedName>
        <fullName evidence="3">HNH nuclease domain-containing protein</fullName>
    </recommendedName>
</protein>
<feature type="coiled-coil region" evidence="1">
    <location>
        <begin position="219"/>
        <end position="279"/>
    </location>
</feature>
<dbReference type="GO" id="GO:0004519">
    <property type="term" value="F:endonuclease activity"/>
    <property type="evidence" value="ECO:0007669"/>
    <property type="project" value="InterPro"/>
</dbReference>
<evidence type="ECO:0000256" key="2">
    <source>
        <dbReference type="SAM" id="Phobius"/>
    </source>
</evidence>
<dbReference type="InterPro" id="IPR002711">
    <property type="entry name" value="HNH"/>
</dbReference>
<name>A0A2K3D7V5_CHLRE</name>
<dbReference type="Gramene" id="PNW76605">
    <property type="protein sequence ID" value="PNW76605"/>
    <property type="gene ID" value="CHLRE_11g467728v5"/>
</dbReference>
<dbReference type="Gene3D" id="1.10.30.50">
    <property type="match status" value="1"/>
</dbReference>
<keyword evidence="2" id="KW-0472">Membrane</keyword>
<dbReference type="InParanoid" id="A0A2K3D7V5"/>
<accession>A0A2K3D7V5</accession>
<dbReference type="RefSeq" id="XP_042919487.1">
    <property type="nucleotide sequence ID" value="XM_043067490.1"/>
</dbReference>
<evidence type="ECO:0000256" key="1">
    <source>
        <dbReference type="SAM" id="Coils"/>
    </source>
</evidence>
<dbReference type="PANTHER" id="PTHR39639">
    <property type="entry name" value="CHROMOSOME 16, WHOLE GENOME SHOTGUN SEQUENCE"/>
    <property type="match status" value="1"/>
</dbReference>
<dbReference type="PANTHER" id="PTHR39639:SF1">
    <property type="entry name" value="DUF262 DOMAIN-CONTAINING PROTEIN"/>
    <property type="match status" value="1"/>
</dbReference>
<dbReference type="GO" id="GO:0008270">
    <property type="term" value="F:zinc ion binding"/>
    <property type="evidence" value="ECO:0007669"/>
    <property type="project" value="InterPro"/>
</dbReference>
<dbReference type="GO" id="GO:0003676">
    <property type="term" value="F:nucleic acid binding"/>
    <property type="evidence" value="ECO:0007669"/>
    <property type="project" value="InterPro"/>
</dbReference>
<evidence type="ECO:0000259" key="3">
    <source>
        <dbReference type="SMART" id="SM00507"/>
    </source>
</evidence>
<dbReference type="AlphaFoldDB" id="A0A2K3D7V5"/>
<evidence type="ECO:0000313" key="4">
    <source>
        <dbReference type="EMBL" id="PNW76605.1"/>
    </source>
</evidence>
<gene>
    <name evidence="4" type="ORF">CHLRE_11g467728v5</name>
</gene>
<keyword evidence="5" id="KW-1185">Reference proteome</keyword>
<dbReference type="OrthoDB" id="536252at2759"/>
<reference evidence="4 5" key="1">
    <citation type="journal article" date="2007" name="Science">
        <title>The Chlamydomonas genome reveals the evolution of key animal and plant functions.</title>
        <authorList>
            <person name="Merchant S.S."/>
            <person name="Prochnik S.E."/>
            <person name="Vallon O."/>
            <person name="Harris E.H."/>
            <person name="Karpowicz S.J."/>
            <person name="Witman G.B."/>
            <person name="Terry A."/>
            <person name="Salamov A."/>
            <person name="Fritz-Laylin L.K."/>
            <person name="Marechal-Drouard L."/>
            <person name="Marshall W.F."/>
            <person name="Qu L.H."/>
            <person name="Nelson D.R."/>
            <person name="Sanderfoot A.A."/>
            <person name="Spalding M.H."/>
            <person name="Kapitonov V.V."/>
            <person name="Ren Q."/>
            <person name="Ferris P."/>
            <person name="Lindquist E."/>
            <person name="Shapiro H."/>
            <person name="Lucas S.M."/>
            <person name="Grimwood J."/>
            <person name="Schmutz J."/>
            <person name="Cardol P."/>
            <person name="Cerutti H."/>
            <person name="Chanfreau G."/>
            <person name="Chen C.L."/>
            <person name="Cognat V."/>
            <person name="Croft M.T."/>
            <person name="Dent R."/>
            <person name="Dutcher S."/>
            <person name="Fernandez E."/>
            <person name="Fukuzawa H."/>
            <person name="Gonzalez-Ballester D."/>
            <person name="Gonzalez-Halphen D."/>
            <person name="Hallmann A."/>
            <person name="Hanikenne M."/>
            <person name="Hippler M."/>
            <person name="Inwood W."/>
            <person name="Jabbari K."/>
            <person name="Kalanon M."/>
            <person name="Kuras R."/>
            <person name="Lefebvre P.A."/>
            <person name="Lemaire S.D."/>
            <person name="Lobanov A.V."/>
            <person name="Lohr M."/>
            <person name="Manuell A."/>
            <person name="Meier I."/>
            <person name="Mets L."/>
            <person name="Mittag M."/>
            <person name="Mittelmeier T."/>
            <person name="Moroney J.V."/>
            <person name="Moseley J."/>
            <person name="Napoli C."/>
            <person name="Nedelcu A.M."/>
            <person name="Niyogi K."/>
            <person name="Novoselov S.V."/>
            <person name="Paulsen I.T."/>
            <person name="Pazour G."/>
            <person name="Purton S."/>
            <person name="Ral J.P."/>
            <person name="Riano-Pachon D.M."/>
            <person name="Riekhof W."/>
            <person name="Rymarquis L."/>
            <person name="Schroda M."/>
            <person name="Stern D."/>
            <person name="Umen J."/>
            <person name="Willows R."/>
            <person name="Wilson N."/>
            <person name="Zimmer S.L."/>
            <person name="Allmer J."/>
            <person name="Balk J."/>
            <person name="Bisova K."/>
            <person name="Chen C.J."/>
            <person name="Elias M."/>
            <person name="Gendler K."/>
            <person name="Hauser C."/>
            <person name="Lamb M.R."/>
            <person name="Ledford H."/>
            <person name="Long J.C."/>
            <person name="Minagawa J."/>
            <person name="Page M.D."/>
            <person name="Pan J."/>
            <person name="Pootakham W."/>
            <person name="Roje S."/>
            <person name="Rose A."/>
            <person name="Stahlberg E."/>
            <person name="Terauchi A.M."/>
            <person name="Yang P."/>
            <person name="Ball S."/>
            <person name="Bowler C."/>
            <person name="Dieckmann C.L."/>
            <person name="Gladyshev V.N."/>
            <person name="Green P."/>
            <person name="Jorgensen R."/>
            <person name="Mayfield S."/>
            <person name="Mueller-Roeber B."/>
            <person name="Rajamani S."/>
            <person name="Sayre R.T."/>
            <person name="Brokstein P."/>
            <person name="Dubchak I."/>
            <person name="Goodstein D."/>
            <person name="Hornick L."/>
            <person name="Huang Y.W."/>
            <person name="Jhaveri J."/>
            <person name="Luo Y."/>
            <person name="Martinez D."/>
            <person name="Ngau W.C."/>
            <person name="Otillar B."/>
            <person name="Poliakov A."/>
            <person name="Porter A."/>
            <person name="Szajkowski L."/>
            <person name="Werner G."/>
            <person name="Zhou K."/>
            <person name="Grigoriev I.V."/>
            <person name="Rokhsar D.S."/>
            <person name="Grossman A.R."/>
        </authorList>
    </citation>
    <scope>NUCLEOTIDE SEQUENCE [LARGE SCALE GENOMIC DNA]</scope>
    <source>
        <strain evidence="5">CC-503</strain>
    </source>
</reference>
<keyword evidence="1" id="KW-0175">Coiled coil</keyword>
<dbReference type="Pfam" id="PF01844">
    <property type="entry name" value="HNH"/>
    <property type="match status" value="1"/>
</dbReference>